<gene>
    <name evidence="1" type="ORF">LCGC14_2542400</name>
</gene>
<dbReference type="EMBL" id="LAZR01041520">
    <property type="protein sequence ID" value="KKL11775.1"/>
    <property type="molecule type" value="Genomic_DNA"/>
</dbReference>
<reference evidence="1" key="1">
    <citation type="journal article" date="2015" name="Nature">
        <title>Complex archaea that bridge the gap between prokaryotes and eukaryotes.</title>
        <authorList>
            <person name="Spang A."/>
            <person name="Saw J.H."/>
            <person name="Jorgensen S.L."/>
            <person name="Zaremba-Niedzwiedzka K."/>
            <person name="Martijn J."/>
            <person name="Lind A.E."/>
            <person name="van Eijk R."/>
            <person name="Schleper C."/>
            <person name="Guy L."/>
            <person name="Ettema T.J."/>
        </authorList>
    </citation>
    <scope>NUCLEOTIDE SEQUENCE</scope>
</reference>
<dbReference type="AlphaFoldDB" id="A0A0F9AQT5"/>
<evidence type="ECO:0000313" key="1">
    <source>
        <dbReference type="EMBL" id="KKL11775.1"/>
    </source>
</evidence>
<protein>
    <submittedName>
        <fullName evidence="1">Uncharacterized protein</fullName>
    </submittedName>
</protein>
<proteinExistence type="predicted"/>
<name>A0A0F9AQT5_9ZZZZ</name>
<accession>A0A0F9AQT5</accession>
<sequence>MANEIKTKTGAQFTFADHAADFVGGAAKTSLEQAGSTDVQLDTTSLADTAGRESAQVDLGATRAKVYSFIATMEFAATPTTGETVDFYWAPSPDATATDGNPMSIDGADAAAPSGIGTLAELKAACDFIGKAIITNDPTAAVQTAVIGRYSPPERYGILLVVNESAAAFHSDAVETHISMVEILQEVQ</sequence>
<organism evidence="1">
    <name type="scientific">marine sediment metagenome</name>
    <dbReference type="NCBI Taxonomy" id="412755"/>
    <lineage>
        <taxon>unclassified sequences</taxon>
        <taxon>metagenomes</taxon>
        <taxon>ecological metagenomes</taxon>
    </lineage>
</organism>
<comment type="caution">
    <text evidence="1">The sequence shown here is derived from an EMBL/GenBank/DDBJ whole genome shotgun (WGS) entry which is preliminary data.</text>
</comment>